<sequence length="60" mass="7058">MNDTPLIEEPLFITDEIEVEMIKAGHVFEPPEHVSTGRLYERPGFEYLRHSDEKPEVMEE</sequence>
<evidence type="ECO:0000313" key="2">
    <source>
        <dbReference type="Proteomes" id="UP000016560"/>
    </source>
</evidence>
<dbReference type="AlphaFoldDB" id="U3BED3"/>
<name>U3BED3_AQUA1</name>
<dbReference type="Proteomes" id="UP000016560">
    <property type="component" value="Unassembled WGS sequence"/>
</dbReference>
<proteinExistence type="predicted"/>
<comment type="caution">
    <text evidence="1">The sequence shown here is derived from an EMBL/GenBank/DDBJ whole genome shotgun (WGS) entry which is preliminary data.</text>
</comment>
<accession>U3BED3</accession>
<evidence type="ECO:0000313" key="1">
    <source>
        <dbReference type="EMBL" id="GAD65123.1"/>
    </source>
</evidence>
<gene>
    <name evidence="1" type="ORF">PA6_072_00020</name>
</gene>
<protein>
    <submittedName>
        <fullName evidence="1">Uncharacterized protein</fullName>
    </submittedName>
</protein>
<organism evidence="1 2">
    <name type="scientific">Aquipseudomonas alcaligenes (strain ATCC 14909 / DSM 50342 / CCUG 1425 / JCM 20561 / NBRC 14159 / NCIMB 9945 / NCTC 10367 / 1577)</name>
    <name type="common">Pseudomonas alcaligenes</name>
    <dbReference type="NCBI Taxonomy" id="1215092"/>
    <lineage>
        <taxon>Bacteria</taxon>
        <taxon>Pseudomonadati</taxon>
        <taxon>Pseudomonadota</taxon>
        <taxon>Gammaproteobacteria</taxon>
        <taxon>Pseudomonadales</taxon>
        <taxon>Pseudomonadaceae</taxon>
        <taxon>Aquipseudomonas</taxon>
    </lineage>
</organism>
<keyword evidence="2" id="KW-1185">Reference proteome</keyword>
<dbReference type="EMBL" id="BATI01000072">
    <property type="protein sequence ID" value="GAD65123.1"/>
    <property type="molecule type" value="Genomic_DNA"/>
</dbReference>
<reference evidence="1" key="1">
    <citation type="submission" date="2024-09" db="EMBL/GenBank/DDBJ databases">
        <title>Whole genome shotgun sequence of Pseudomonas alcaligenes NBRC 14159.</title>
        <authorList>
            <person name="Yoshida I."/>
            <person name="Hosoyama A."/>
            <person name="Tsuchikane K."/>
            <person name="Noguchi M."/>
            <person name="Hirakata S."/>
            <person name="Ando Y."/>
            <person name="Ohji S."/>
            <person name="Yamazoe A."/>
            <person name="Yamazaki S."/>
            <person name="Fujita N."/>
        </authorList>
    </citation>
    <scope>NUCLEOTIDE SEQUENCE</scope>
    <source>
        <strain evidence="1">NBRC 14159</strain>
    </source>
</reference>
<dbReference type="RefSeq" id="WP_021703144.1">
    <property type="nucleotide sequence ID" value="NZ_BATI01000072.1"/>
</dbReference>
<dbReference type="OrthoDB" id="8480059at2"/>